<dbReference type="Pfam" id="PF02470">
    <property type="entry name" value="MlaD"/>
    <property type="match status" value="1"/>
</dbReference>
<protein>
    <submittedName>
        <fullName evidence="4">Phospholipid/cholesterol/gamma-HCH transport system substrate-binding protein</fullName>
    </submittedName>
</protein>
<evidence type="ECO:0000313" key="4">
    <source>
        <dbReference type="EMBL" id="RCW85315.1"/>
    </source>
</evidence>
<feature type="coiled-coil region" evidence="1">
    <location>
        <begin position="260"/>
        <end position="287"/>
    </location>
</feature>
<dbReference type="InterPro" id="IPR003399">
    <property type="entry name" value="Mce/MlaD"/>
</dbReference>
<gene>
    <name evidence="4" type="ORF">C7476_103157</name>
</gene>
<organism evidence="4 5">
    <name type="scientific">Phyllobacterium bourgognense</name>
    <dbReference type="NCBI Taxonomy" id="314236"/>
    <lineage>
        <taxon>Bacteria</taxon>
        <taxon>Pseudomonadati</taxon>
        <taxon>Pseudomonadota</taxon>
        <taxon>Alphaproteobacteria</taxon>
        <taxon>Hyphomicrobiales</taxon>
        <taxon>Phyllobacteriaceae</taxon>
        <taxon>Phyllobacterium</taxon>
    </lineage>
</organism>
<keyword evidence="2" id="KW-1133">Transmembrane helix</keyword>
<reference evidence="4 5" key="1">
    <citation type="submission" date="2018-07" db="EMBL/GenBank/DDBJ databases">
        <title>Genomic Encyclopedia of Type Strains, Phase III (KMG-III): the genomes of soil and plant-associated and newly described type strains.</title>
        <authorList>
            <person name="Whitman W."/>
        </authorList>
    </citation>
    <scope>NUCLEOTIDE SEQUENCE [LARGE SCALE GENOMIC DNA]</scope>
    <source>
        <strain evidence="4 5">31-25a</strain>
    </source>
</reference>
<dbReference type="PANTHER" id="PTHR36698:SF2">
    <property type="entry name" value="MCE_MLAD DOMAIN-CONTAINING PROTEIN"/>
    <property type="match status" value="1"/>
</dbReference>
<keyword evidence="5" id="KW-1185">Reference proteome</keyword>
<feature type="transmembrane region" description="Helical" evidence="2">
    <location>
        <begin position="21"/>
        <end position="42"/>
    </location>
</feature>
<keyword evidence="2" id="KW-0472">Membrane</keyword>
<evidence type="ECO:0000256" key="1">
    <source>
        <dbReference type="SAM" id="Coils"/>
    </source>
</evidence>
<comment type="caution">
    <text evidence="4">The sequence shown here is derived from an EMBL/GenBank/DDBJ whole genome shotgun (WGS) entry which is preliminary data.</text>
</comment>
<sequence length="343" mass="37998">MDHSYNRGVASKESMETKANYLLVTVFSLVVCALAFGFFYWVGRYGDTRETSTLEIRVPGSVTGLAANSPVFFNGLKVGEVKRLFIDSTNPDAVIVQTEIDSTTPITRSTVATLAFEILAGQARLELTGGKAYEPKLLEEADKEDTIARMDVDPSSLKTLVQTAQDWIDRVDKATTATEEYVARTRGPLLASIQQAKEFTDDLAGKTEMINEYGQKARSVGELMNDARDVISRVNKSSMRVDETLAKVDKQLSDDKDSVASEIRSRLQSYQKQAKDLNTQLVAVLNNLGNLTGQPLQNAQRFISNSRRAVEGIDRSVSEIAEDPRKYFFGPTSTVPEYEAPRR</sequence>
<dbReference type="SUPFAM" id="SSF58104">
    <property type="entry name" value="Methyl-accepting chemotaxis protein (MCP) signaling domain"/>
    <property type="match status" value="1"/>
</dbReference>
<dbReference type="RefSeq" id="WP_245426198.1">
    <property type="nucleotide sequence ID" value="NZ_QPJM01000003.1"/>
</dbReference>
<dbReference type="AlphaFoldDB" id="A0A368YYP3"/>
<keyword evidence="2" id="KW-0812">Transmembrane</keyword>
<proteinExistence type="predicted"/>
<keyword evidence="1" id="KW-0175">Coiled coil</keyword>
<dbReference type="Proteomes" id="UP000253324">
    <property type="component" value="Unassembled WGS sequence"/>
</dbReference>
<evidence type="ECO:0000256" key="2">
    <source>
        <dbReference type="SAM" id="Phobius"/>
    </source>
</evidence>
<dbReference type="PANTHER" id="PTHR36698">
    <property type="entry name" value="BLL5892 PROTEIN"/>
    <property type="match status" value="1"/>
</dbReference>
<evidence type="ECO:0000313" key="5">
    <source>
        <dbReference type="Proteomes" id="UP000253324"/>
    </source>
</evidence>
<evidence type="ECO:0000259" key="3">
    <source>
        <dbReference type="Pfam" id="PF02470"/>
    </source>
</evidence>
<accession>A0A368YYP3</accession>
<feature type="domain" description="Mce/MlaD" evidence="3">
    <location>
        <begin position="61"/>
        <end position="130"/>
    </location>
</feature>
<name>A0A368YYP3_9HYPH</name>
<dbReference type="EMBL" id="QPJM01000003">
    <property type="protein sequence ID" value="RCW85315.1"/>
    <property type="molecule type" value="Genomic_DNA"/>
</dbReference>